<dbReference type="GO" id="GO:0003723">
    <property type="term" value="F:RNA binding"/>
    <property type="evidence" value="ECO:0007669"/>
    <property type="project" value="UniProtKB-UniRule"/>
</dbReference>
<evidence type="ECO:0000256" key="1">
    <source>
        <dbReference type="ARBA" id="ARBA00022741"/>
    </source>
</evidence>
<dbReference type="SMART" id="SM00487">
    <property type="entry name" value="DEXDc"/>
    <property type="match status" value="1"/>
</dbReference>
<evidence type="ECO:0000313" key="9">
    <source>
        <dbReference type="Proteomes" id="UP000051574"/>
    </source>
</evidence>
<keyword evidence="9" id="KW-1185">Reference proteome</keyword>
<sequence>VKHSDSLNEHIDRDLCEPSTNEENEASANAKKRIKVDQSTVEGFTILGVEHFNKKAKVKRVLPKWLANPTIISSNLQKLEVKVSSVKELDRKLRKMLKKNGIKYLFPVQAQVIPWLLQSNQHSNIVFPRDVCVSAPTGSGKTLAFVLPVIQALMHHRVKKIRALVILPTQDLALQVFKTFKKYTQHTSLDVCLITGKNSFENEQKQLLTKNDAFGYISKVDILVCTAGRLVDHLKSTEGFDLTSLEFLIIDEADRVLDSVQHDWLYHLERHISNEDSTFHSTKTLNLHTLKKQKATQKLLFSATLSQDPEKLQKLCLFQPKLFTSVVEADNSVENMANTAKADSFIGKYTTPKELSEKYIICSVDLKPLVLYEFIRAEKLTKTMVFTHSIESTHRLTILLKSLFKENTKIEEVSSNLDVKNRNKLIEDFSSGKIDM</sequence>
<dbReference type="PROSITE" id="PS51192">
    <property type="entry name" value="HELICASE_ATP_BIND_1"/>
    <property type="match status" value="1"/>
</dbReference>
<evidence type="ECO:0000313" key="8">
    <source>
        <dbReference type="EMBL" id="KRT80947.1"/>
    </source>
</evidence>
<dbReference type="PANTHER" id="PTHR24031">
    <property type="entry name" value="RNA HELICASE"/>
    <property type="match status" value="1"/>
</dbReference>
<feature type="non-terminal residue" evidence="8">
    <location>
        <position position="1"/>
    </location>
</feature>
<keyword evidence="3 4" id="KW-0067">ATP-binding</keyword>
<dbReference type="InterPro" id="IPR011545">
    <property type="entry name" value="DEAD/DEAH_box_helicase_dom"/>
</dbReference>
<evidence type="ECO:0000256" key="2">
    <source>
        <dbReference type="ARBA" id="ARBA00022801"/>
    </source>
</evidence>
<keyword evidence="2 4" id="KW-0378">Hydrolase</keyword>
<dbReference type="Proteomes" id="UP000051574">
    <property type="component" value="Unassembled WGS sequence"/>
</dbReference>
<dbReference type="Pfam" id="PF00270">
    <property type="entry name" value="DEAD"/>
    <property type="match status" value="1"/>
</dbReference>
<dbReference type="GO" id="GO:0016787">
    <property type="term" value="F:hydrolase activity"/>
    <property type="evidence" value="ECO:0007669"/>
    <property type="project" value="UniProtKB-KW"/>
</dbReference>
<feature type="region of interest" description="Disordered" evidence="6">
    <location>
        <begin position="1"/>
        <end position="31"/>
    </location>
</feature>
<proteinExistence type="inferred from homology"/>
<dbReference type="AlphaFoldDB" id="A0A0T6B0F9"/>
<comment type="similarity">
    <text evidence="4">Belongs to the DEAD box helicase family.</text>
</comment>
<keyword evidence="4 8" id="KW-0347">Helicase</keyword>
<keyword evidence="5" id="KW-0694">RNA-binding</keyword>
<dbReference type="InterPro" id="IPR027417">
    <property type="entry name" value="P-loop_NTPase"/>
</dbReference>
<dbReference type="GO" id="GO:0005524">
    <property type="term" value="F:ATP binding"/>
    <property type="evidence" value="ECO:0007669"/>
    <property type="project" value="UniProtKB-UniRule"/>
</dbReference>
<evidence type="ECO:0000256" key="6">
    <source>
        <dbReference type="SAM" id="MobiDB-lite"/>
    </source>
</evidence>
<dbReference type="CDD" id="cd17956">
    <property type="entry name" value="DEADc_DDX51"/>
    <property type="match status" value="1"/>
</dbReference>
<comment type="function">
    <text evidence="5">RNA helicase.</text>
</comment>
<gene>
    <name evidence="8" type="ORF">AMK59_4990</name>
</gene>
<reference evidence="8 9" key="1">
    <citation type="submission" date="2015-09" db="EMBL/GenBank/DDBJ databases">
        <title>Draft genome of the scarab beetle Oryctes borbonicus.</title>
        <authorList>
            <person name="Meyer J.M."/>
            <person name="Markov G.V."/>
            <person name="Baskaran P."/>
            <person name="Herrmann M."/>
            <person name="Sommer R.J."/>
            <person name="Roedelsperger C."/>
        </authorList>
    </citation>
    <scope>NUCLEOTIDE SEQUENCE [LARGE SCALE GENOMIC DNA]</scope>
    <source>
        <strain evidence="8">OB123</strain>
        <tissue evidence="8">Whole animal</tissue>
    </source>
</reference>
<name>A0A0T6B0F9_9SCAR</name>
<dbReference type="GO" id="GO:0003724">
    <property type="term" value="F:RNA helicase activity"/>
    <property type="evidence" value="ECO:0007669"/>
    <property type="project" value="UniProtKB-EC"/>
</dbReference>
<keyword evidence="1 4" id="KW-0547">Nucleotide-binding</keyword>
<dbReference type="OrthoDB" id="3370at2759"/>
<comment type="caution">
    <text evidence="8">The sequence shown here is derived from an EMBL/GenBank/DDBJ whole genome shotgun (WGS) entry which is preliminary data.</text>
</comment>
<evidence type="ECO:0000256" key="3">
    <source>
        <dbReference type="ARBA" id="ARBA00022840"/>
    </source>
</evidence>
<comment type="domain">
    <text evidence="5">The Q motif is unique to and characteristic of the DEAD box family of RNA helicases and controls ATP binding and hydrolysis.</text>
</comment>
<dbReference type="PROSITE" id="PS00039">
    <property type="entry name" value="DEAD_ATP_HELICASE"/>
    <property type="match status" value="1"/>
</dbReference>
<accession>A0A0T6B0F9</accession>
<dbReference type="EC" id="3.6.4.13" evidence="5"/>
<feature type="domain" description="Helicase ATP-binding" evidence="7">
    <location>
        <begin position="122"/>
        <end position="323"/>
    </location>
</feature>
<evidence type="ECO:0000259" key="7">
    <source>
        <dbReference type="PROSITE" id="PS51192"/>
    </source>
</evidence>
<protein>
    <recommendedName>
        <fullName evidence="5">ATP-dependent RNA helicase</fullName>
        <ecNumber evidence="5">3.6.4.13</ecNumber>
    </recommendedName>
</protein>
<comment type="catalytic activity">
    <reaction evidence="5">
        <text>ATP + H2O = ADP + phosphate + H(+)</text>
        <dbReference type="Rhea" id="RHEA:13065"/>
        <dbReference type="ChEBI" id="CHEBI:15377"/>
        <dbReference type="ChEBI" id="CHEBI:15378"/>
        <dbReference type="ChEBI" id="CHEBI:30616"/>
        <dbReference type="ChEBI" id="CHEBI:43474"/>
        <dbReference type="ChEBI" id="CHEBI:456216"/>
        <dbReference type="EC" id="3.6.4.13"/>
    </reaction>
</comment>
<dbReference type="InterPro" id="IPR000629">
    <property type="entry name" value="RNA-helicase_DEAD-box_CS"/>
</dbReference>
<dbReference type="SUPFAM" id="SSF52540">
    <property type="entry name" value="P-loop containing nucleoside triphosphate hydrolases"/>
    <property type="match status" value="2"/>
</dbReference>
<evidence type="ECO:0000256" key="4">
    <source>
        <dbReference type="RuleBase" id="RU000492"/>
    </source>
</evidence>
<dbReference type="Gene3D" id="3.40.50.300">
    <property type="entry name" value="P-loop containing nucleotide triphosphate hydrolases"/>
    <property type="match status" value="2"/>
</dbReference>
<dbReference type="EMBL" id="LJIG01016323">
    <property type="protein sequence ID" value="KRT80947.1"/>
    <property type="molecule type" value="Genomic_DNA"/>
</dbReference>
<feature type="compositionally biased region" description="Basic and acidic residues" evidence="6">
    <location>
        <begin position="1"/>
        <end position="16"/>
    </location>
</feature>
<organism evidence="8 9">
    <name type="scientific">Oryctes borbonicus</name>
    <dbReference type="NCBI Taxonomy" id="1629725"/>
    <lineage>
        <taxon>Eukaryota</taxon>
        <taxon>Metazoa</taxon>
        <taxon>Ecdysozoa</taxon>
        <taxon>Arthropoda</taxon>
        <taxon>Hexapoda</taxon>
        <taxon>Insecta</taxon>
        <taxon>Pterygota</taxon>
        <taxon>Neoptera</taxon>
        <taxon>Endopterygota</taxon>
        <taxon>Coleoptera</taxon>
        <taxon>Polyphaga</taxon>
        <taxon>Scarabaeiformia</taxon>
        <taxon>Scarabaeidae</taxon>
        <taxon>Dynastinae</taxon>
        <taxon>Oryctes</taxon>
    </lineage>
</organism>
<evidence type="ECO:0000256" key="5">
    <source>
        <dbReference type="RuleBase" id="RU365068"/>
    </source>
</evidence>
<dbReference type="InterPro" id="IPR014001">
    <property type="entry name" value="Helicase_ATP-bd"/>
</dbReference>